<evidence type="ECO:0000256" key="8">
    <source>
        <dbReference type="ARBA" id="ARBA00023017"/>
    </source>
</evidence>
<evidence type="ECO:0000256" key="7">
    <source>
        <dbReference type="ARBA" id="ARBA00022840"/>
    </source>
</evidence>
<dbReference type="GO" id="GO:0030286">
    <property type="term" value="C:dynein complex"/>
    <property type="evidence" value="ECO:0007669"/>
    <property type="project" value="UniProtKB-KW"/>
</dbReference>
<dbReference type="GO" id="GO:0005874">
    <property type="term" value="C:microtubule"/>
    <property type="evidence" value="ECO:0007669"/>
    <property type="project" value="UniProtKB-KW"/>
</dbReference>
<dbReference type="STRING" id="857967.G0R3E7"/>
<accession>G0R3E7</accession>
<evidence type="ECO:0000256" key="14">
    <source>
        <dbReference type="SAM" id="MobiDB-lite"/>
    </source>
</evidence>
<reference evidence="16 17" key="1">
    <citation type="submission" date="2011-07" db="EMBL/GenBank/DDBJ databases">
        <authorList>
            <person name="Coyne R."/>
            <person name="Brami D."/>
            <person name="Johnson J."/>
            <person name="Hostetler J."/>
            <person name="Hannick L."/>
            <person name="Clark T."/>
            <person name="Cassidy-Hanley D."/>
            <person name="Inman J."/>
        </authorList>
    </citation>
    <scope>NUCLEOTIDE SEQUENCE [LARGE SCALE GENOMIC DNA]</scope>
    <source>
        <strain evidence="16 17">G5</strain>
    </source>
</reference>
<keyword evidence="10" id="KW-0969">Cilium</keyword>
<evidence type="ECO:0000256" key="9">
    <source>
        <dbReference type="ARBA" id="ARBA00023054"/>
    </source>
</evidence>
<dbReference type="InParanoid" id="G0R3E7"/>
<evidence type="ECO:0000256" key="11">
    <source>
        <dbReference type="ARBA" id="ARBA00023175"/>
    </source>
</evidence>
<dbReference type="Proteomes" id="UP000008983">
    <property type="component" value="Unassembled WGS sequence"/>
</dbReference>
<evidence type="ECO:0000256" key="4">
    <source>
        <dbReference type="ARBA" id="ARBA00022490"/>
    </source>
</evidence>
<dbReference type="OMA" id="PICTSHT"/>
<comment type="subcellular location">
    <subcellularLocation>
        <location evidence="1">Cell projection</location>
        <location evidence="1">Cilium</location>
    </subcellularLocation>
    <subcellularLocation>
        <location evidence="2">Cytoplasm</location>
        <location evidence="2">Cytoskeleton</location>
    </subcellularLocation>
</comment>
<name>G0R3E7_ICHMU</name>
<evidence type="ECO:0000313" key="16">
    <source>
        <dbReference type="EMBL" id="EGR28021.1"/>
    </source>
</evidence>
<evidence type="ECO:0000256" key="2">
    <source>
        <dbReference type="ARBA" id="ARBA00004245"/>
    </source>
</evidence>
<dbReference type="Gene3D" id="1.10.8.710">
    <property type="match status" value="1"/>
</dbReference>
<dbReference type="GO" id="GO:0005929">
    <property type="term" value="C:cilium"/>
    <property type="evidence" value="ECO:0007669"/>
    <property type="project" value="UniProtKB-SubCell"/>
</dbReference>
<feature type="region of interest" description="Disordered" evidence="14">
    <location>
        <begin position="1"/>
        <end position="20"/>
    </location>
</feature>
<dbReference type="InterPro" id="IPR027417">
    <property type="entry name" value="P-loop_NTPase"/>
</dbReference>
<dbReference type="GO" id="GO:0045505">
    <property type="term" value="F:dynein intermediate chain binding"/>
    <property type="evidence" value="ECO:0007669"/>
    <property type="project" value="InterPro"/>
</dbReference>
<dbReference type="SUPFAM" id="SSF52540">
    <property type="entry name" value="P-loop containing nucleoside triphosphate hydrolases"/>
    <property type="match status" value="2"/>
</dbReference>
<dbReference type="GO" id="GO:0007018">
    <property type="term" value="P:microtubule-based movement"/>
    <property type="evidence" value="ECO:0007669"/>
    <property type="project" value="InterPro"/>
</dbReference>
<evidence type="ECO:0000256" key="3">
    <source>
        <dbReference type="ARBA" id="ARBA00008887"/>
    </source>
</evidence>
<keyword evidence="12" id="KW-0206">Cytoskeleton</keyword>
<keyword evidence="7" id="KW-0067">ATP-binding</keyword>
<dbReference type="RefSeq" id="XP_004027366.1">
    <property type="nucleotide sequence ID" value="XM_004027317.1"/>
</dbReference>
<dbReference type="InterPro" id="IPR043157">
    <property type="entry name" value="Dynein_AAA1S"/>
</dbReference>
<dbReference type="FunFam" id="3.40.50.300:FF:000063">
    <property type="entry name" value="dynein heavy chain 6, axonemal"/>
    <property type="match status" value="1"/>
</dbReference>
<protein>
    <recommendedName>
        <fullName evidence="15">Dynein heavy chain hydrolytic ATP-binding dynein motor region domain-containing protein</fullName>
    </recommendedName>
</protein>
<gene>
    <name evidence="16" type="ORF">IMG5_184910</name>
</gene>
<keyword evidence="5" id="KW-0493">Microtubule</keyword>
<dbReference type="OrthoDB" id="424310at2759"/>
<evidence type="ECO:0000256" key="1">
    <source>
        <dbReference type="ARBA" id="ARBA00004138"/>
    </source>
</evidence>
<keyword evidence="6" id="KW-0547">Nucleotide-binding</keyword>
<proteinExistence type="inferred from homology"/>
<dbReference type="FunFam" id="1.10.8.710:FF:000001">
    <property type="entry name" value="Dynein axonemal heavy chain 2"/>
    <property type="match status" value="1"/>
</dbReference>
<keyword evidence="17" id="KW-1185">Reference proteome</keyword>
<evidence type="ECO:0000256" key="10">
    <source>
        <dbReference type="ARBA" id="ARBA00023069"/>
    </source>
</evidence>
<dbReference type="GeneID" id="14904089"/>
<evidence type="ECO:0000256" key="13">
    <source>
        <dbReference type="ARBA" id="ARBA00023273"/>
    </source>
</evidence>
<dbReference type="Pfam" id="PF12774">
    <property type="entry name" value="AAA_6"/>
    <property type="match status" value="1"/>
</dbReference>
<sequence>MSALKLNLGGAPSGPAGTGKTETVKDLSKALAKQCVVFNCSESMDYIMIGKFFKGLSSAGAWCCFDEFNRINIEVLSVIGQQLQVLLNAKAQFQQFVEFEGSLVRLDFSFSMFITMNPGYSGRTELPDNLKALFRPVAMMIPDYGMIAEILLYSFGFKQGRILAMKIKQLFKIASEVISFQDHYDFGLRSFRSVIVTAGILRKENEQNEDLLIFKALKSVNLPKLLPDDVPLFTNILKDLFYQDTLDQLREDQDTLRTKKDILNHFQKNKMQIEDTFLQKILQLNESLKVRHGLILLGHPGSGKTTNYRTLKKIIGKRVHCKVINPKSISLNQLYGYFNENSHEWNFGILEFLIVDCLKNKESLNWIVFDGPIDSIWIESLNTVLDDNKKLCLNSGLIYDFCFLFDLEFWLIF</sequence>
<dbReference type="Gene3D" id="3.40.50.300">
    <property type="entry name" value="P-loop containing nucleotide triphosphate hydrolases"/>
    <property type="match status" value="2"/>
</dbReference>
<dbReference type="InterPro" id="IPR026983">
    <property type="entry name" value="DHC"/>
</dbReference>
<dbReference type="PANTHER" id="PTHR45703">
    <property type="entry name" value="DYNEIN HEAVY CHAIN"/>
    <property type="match status" value="1"/>
</dbReference>
<comment type="similarity">
    <text evidence="3">Belongs to the dynein heavy chain family.</text>
</comment>
<evidence type="ECO:0000259" key="15">
    <source>
        <dbReference type="Pfam" id="PF12774"/>
    </source>
</evidence>
<keyword evidence="13" id="KW-0966">Cell projection</keyword>
<keyword evidence="9" id="KW-0175">Coiled coil</keyword>
<organism evidence="16 17">
    <name type="scientific">Ichthyophthirius multifiliis</name>
    <name type="common">White spot disease agent</name>
    <name type="synonym">Ich</name>
    <dbReference type="NCBI Taxonomy" id="5932"/>
    <lineage>
        <taxon>Eukaryota</taxon>
        <taxon>Sar</taxon>
        <taxon>Alveolata</taxon>
        <taxon>Ciliophora</taxon>
        <taxon>Intramacronucleata</taxon>
        <taxon>Oligohymenophorea</taxon>
        <taxon>Hymenostomatida</taxon>
        <taxon>Ophryoglenina</taxon>
        <taxon>Ichthyophthirius</taxon>
    </lineage>
</organism>
<feature type="domain" description="Dynein heavy chain hydrolytic ATP-binding dynein motor region" evidence="15">
    <location>
        <begin position="1"/>
        <end position="305"/>
    </location>
</feature>
<keyword evidence="11" id="KW-0505">Motor protein</keyword>
<evidence type="ECO:0000256" key="6">
    <source>
        <dbReference type="ARBA" id="ARBA00022741"/>
    </source>
</evidence>
<dbReference type="InterPro" id="IPR035699">
    <property type="entry name" value="AAA_6"/>
</dbReference>
<evidence type="ECO:0000256" key="5">
    <source>
        <dbReference type="ARBA" id="ARBA00022701"/>
    </source>
</evidence>
<evidence type="ECO:0000256" key="12">
    <source>
        <dbReference type="ARBA" id="ARBA00023212"/>
    </source>
</evidence>
<dbReference type="GO" id="GO:0005524">
    <property type="term" value="F:ATP binding"/>
    <property type="evidence" value="ECO:0007669"/>
    <property type="project" value="UniProtKB-KW"/>
</dbReference>
<dbReference type="eggNOG" id="KOG3595">
    <property type="taxonomic scope" value="Eukaryota"/>
</dbReference>
<dbReference type="GO" id="GO:0051959">
    <property type="term" value="F:dynein light intermediate chain binding"/>
    <property type="evidence" value="ECO:0007669"/>
    <property type="project" value="InterPro"/>
</dbReference>
<evidence type="ECO:0000313" key="17">
    <source>
        <dbReference type="Proteomes" id="UP000008983"/>
    </source>
</evidence>
<keyword evidence="8" id="KW-0243">Dynein</keyword>
<dbReference type="AlphaFoldDB" id="G0R3E7"/>
<dbReference type="PANTHER" id="PTHR45703:SF36">
    <property type="entry name" value="DYNEIN HEAVY CHAIN, CYTOPLASMIC"/>
    <property type="match status" value="1"/>
</dbReference>
<keyword evidence="4" id="KW-0963">Cytoplasm</keyword>
<dbReference type="EMBL" id="GL984300">
    <property type="protein sequence ID" value="EGR28021.1"/>
    <property type="molecule type" value="Genomic_DNA"/>
</dbReference>